<reference evidence="13" key="1">
    <citation type="submission" date="2016-05" db="EMBL/GenBank/DDBJ databases">
        <title>Comparative genomics of biotechnologically important yeasts.</title>
        <authorList>
            <consortium name="DOE Joint Genome Institute"/>
            <person name="Riley R."/>
            <person name="Haridas S."/>
            <person name="Wolfe K.H."/>
            <person name="Lopes M.R."/>
            <person name="Hittinger C.T."/>
            <person name="Goker M."/>
            <person name="Salamov A."/>
            <person name="Wisecaver J."/>
            <person name="Long T.M."/>
            <person name="Aerts A.L."/>
            <person name="Barry K."/>
            <person name="Choi C."/>
            <person name="Clum A."/>
            <person name="Coughlan A.Y."/>
            <person name="Deshpande S."/>
            <person name="Douglass A.P."/>
            <person name="Hanson S.J."/>
            <person name="Klenk H.-P."/>
            <person name="Labutti K."/>
            <person name="Lapidus A."/>
            <person name="Lindquist E."/>
            <person name="Lipzen A."/>
            <person name="Meier-Kolthoff J.P."/>
            <person name="Ohm R.A."/>
            <person name="Otillar R.P."/>
            <person name="Pangilinan J."/>
            <person name="Peng Y."/>
            <person name="Rokas A."/>
            <person name="Rosa C.A."/>
            <person name="Scheuner C."/>
            <person name="Sibirny A.A."/>
            <person name="Slot J.C."/>
            <person name="Stielow J.B."/>
            <person name="Sun H."/>
            <person name="Kurtzman C.P."/>
            <person name="Blackwell M."/>
            <person name="Grigoriev I.V."/>
            <person name="Jeffries T.W."/>
        </authorList>
    </citation>
    <scope>NUCLEOTIDE SEQUENCE [LARGE SCALE GENOMIC DNA]</scope>
    <source>
        <strain evidence="13">NRRL Y-12698</strain>
    </source>
</reference>
<accession>A0A1E3QMS7</accession>
<organism evidence="12 13">
    <name type="scientific">Babjeviella inositovora NRRL Y-12698</name>
    <dbReference type="NCBI Taxonomy" id="984486"/>
    <lineage>
        <taxon>Eukaryota</taxon>
        <taxon>Fungi</taxon>
        <taxon>Dikarya</taxon>
        <taxon>Ascomycota</taxon>
        <taxon>Saccharomycotina</taxon>
        <taxon>Pichiomycetes</taxon>
        <taxon>Serinales incertae sedis</taxon>
        <taxon>Babjeviella</taxon>
    </lineage>
</organism>
<sequence>MLPSRNHYDVIVVGAGVVGPAVATTLARQGRRVLIVERDWSEPDRIVGELMQPSGLRALKAMGMLLAINNANAIHVDGYYVAYHDTQVDIKYPFKADVAATEPVPHCVADTLHTDATLDAVDWESCERERGVGFHHGLFILNLRAIAKREPNVTALQGTVTKLEGSEVVTGIRVNIEDAKNVLYTADLTVACDGIYSRFRKLISANNMPVTGSHFVGMTLKNAVLPAPNHGHVILGDHAPILLYQISPEDTRILCAYRSAKPPAASDLHNYLQDQVLPHLPVLVKPSFKAALAAERPRVMPNQYLSARPNKVPGLLLIGDALNMRHPLTGGGMTVGLNDAALVARILAPERCPSLANHAQVLKCLTEFHSRRKSLDSVVNVLSIALYTLFAADNANLTILQKGCFGYFLRGGECVSGPAGLLSGLLPSPFALFYHFFSVAFYALYLNFGDKWRHQGILGLLLAVLQVFTVLYTAVVVFAPYLWNELLGRFTSVVIPQQISITQQSAHAFSPIAKVVPSYIPLATNVVIPKVNACGSVISLVPAPTENAFYLDSVKRKRKLKMKKHKLRKRRRAQRALKKKLE</sequence>
<evidence type="ECO:0000256" key="6">
    <source>
        <dbReference type="ARBA" id="ARBA00022827"/>
    </source>
</evidence>
<evidence type="ECO:0000256" key="4">
    <source>
        <dbReference type="ARBA" id="ARBA00012312"/>
    </source>
</evidence>
<dbReference type="InterPro" id="IPR040125">
    <property type="entry name" value="Squalene_monox"/>
</dbReference>
<keyword evidence="9 10" id="KW-0472">Membrane</keyword>
<comment type="function">
    <text evidence="10">Catalyzes the stereospecific oxidation of squalene to (S)-2,3-epoxysqualene, and is considered to be a rate-limiting enzyme in steroid biosynthesis.</text>
</comment>
<dbReference type="STRING" id="984486.A0A1E3QMS7"/>
<dbReference type="SUPFAM" id="SSF51905">
    <property type="entry name" value="FAD/NAD(P)-binding domain"/>
    <property type="match status" value="1"/>
</dbReference>
<feature type="domain" description="Ribosomal protein mS38 C-terminal" evidence="11">
    <location>
        <begin position="550"/>
        <end position="582"/>
    </location>
</feature>
<keyword evidence="8 10" id="KW-0560">Oxidoreductase</keyword>
<dbReference type="OrthoDB" id="1678617at2759"/>
<dbReference type="Pfam" id="PF08491">
    <property type="entry name" value="SE"/>
    <property type="match status" value="1"/>
</dbReference>
<feature type="transmembrane region" description="Helical" evidence="10">
    <location>
        <begin position="460"/>
        <end position="483"/>
    </location>
</feature>
<dbReference type="Gene3D" id="3.50.50.60">
    <property type="entry name" value="FAD/NAD(P)-binding domain"/>
    <property type="match status" value="2"/>
</dbReference>
<comment type="subcellular location">
    <subcellularLocation>
        <location evidence="10">Endoplasmic reticulum membrane</location>
        <topology evidence="10">Multi-pass membrane protein</topology>
    </subcellularLocation>
    <subcellularLocation>
        <location evidence="2">Microsome membrane</location>
        <topology evidence="2">Multi-pass membrane protein</topology>
    </subcellularLocation>
</comment>
<dbReference type="UniPathway" id="UPA00767">
    <property type="reaction ID" value="UER00752"/>
</dbReference>
<dbReference type="EMBL" id="KV454436">
    <property type="protein sequence ID" value="ODQ78307.1"/>
    <property type="molecule type" value="Genomic_DNA"/>
</dbReference>
<evidence type="ECO:0000256" key="7">
    <source>
        <dbReference type="ARBA" id="ARBA00022848"/>
    </source>
</evidence>
<comment type="cofactor">
    <cofactor evidence="1 10">
        <name>FAD</name>
        <dbReference type="ChEBI" id="CHEBI:57692"/>
    </cofactor>
</comment>
<keyword evidence="7" id="KW-0492">Microsome</keyword>
<dbReference type="PANTHER" id="PTHR10835">
    <property type="entry name" value="SQUALENE MONOOXYGENASE"/>
    <property type="match status" value="1"/>
</dbReference>
<dbReference type="Pfam" id="PF08213">
    <property type="entry name" value="COX24_C"/>
    <property type="match status" value="1"/>
</dbReference>
<dbReference type="InterPro" id="IPR013698">
    <property type="entry name" value="Squalene_epoxidase"/>
</dbReference>
<keyword evidence="5 10" id="KW-0285">Flavoprotein</keyword>
<evidence type="ECO:0000259" key="11">
    <source>
        <dbReference type="SMART" id="SM01155"/>
    </source>
</evidence>
<evidence type="ECO:0000256" key="10">
    <source>
        <dbReference type="RuleBase" id="RU367121"/>
    </source>
</evidence>
<dbReference type="GO" id="GO:0004506">
    <property type="term" value="F:squalene monooxygenase activity"/>
    <property type="evidence" value="ECO:0007669"/>
    <property type="project" value="UniProtKB-UniRule"/>
</dbReference>
<keyword evidence="10" id="KW-0812">Transmembrane</keyword>
<keyword evidence="13" id="KW-1185">Reference proteome</keyword>
<dbReference type="EC" id="1.14.14.17" evidence="4 10"/>
<dbReference type="GO" id="GO:0005811">
    <property type="term" value="C:lipid droplet"/>
    <property type="evidence" value="ECO:0007669"/>
    <property type="project" value="EnsemblFungi"/>
</dbReference>
<dbReference type="Proteomes" id="UP000094336">
    <property type="component" value="Unassembled WGS sequence"/>
</dbReference>
<dbReference type="GO" id="GO:0006696">
    <property type="term" value="P:ergosterol biosynthetic process"/>
    <property type="evidence" value="ECO:0007669"/>
    <property type="project" value="EnsemblFungi"/>
</dbReference>
<evidence type="ECO:0000256" key="9">
    <source>
        <dbReference type="ARBA" id="ARBA00023136"/>
    </source>
</evidence>
<evidence type="ECO:0000256" key="5">
    <source>
        <dbReference type="ARBA" id="ARBA00022630"/>
    </source>
</evidence>
<dbReference type="PANTHER" id="PTHR10835:SF0">
    <property type="entry name" value="SQUALENE MONOOXYGENASE"/>
    <property type="match status" value="1"/>
</dbReference>
<dbReference type="AlphaFoldDB" id="A0A1E3QMS7"/>
<feature type="transmembrane region" description="Helical" evidence="10">
    <location>
        <begin position="430"/>
        <end position="448"/>
    </location>
</feature>
<comment type="similarity">
    <text evidence="3 10">Belongs to the squalene monooxygenase family.</text>
</comment>
<protein>
    <recommendedName>
        <fullName evidence="4 10">Squalene monooxygenase</fullName>
        <ecNumber evidence="4 10">1.14.14.17</ecNumber>
    </recommendedName>
</protein>
<dbReference type="GeneID" id="30145060"/>
<evidence type="ECO:0000256" key="2">
    <source>
        <dbReference type="ARBA" id="ARBA00004154"/>
    </source>
</evidence>
<evidence type="ECO:0000256" key="1">
    <source>
        <dbReference type="ARBA" id="ARBA00001974"/>
    </source>
</evidence>
<dbReference type="RefSeq" id="XP_018983635.1">
    <property type="nucleotide sequence ID" value="XM_019127207.1"/>
</dbReference>
<gene>
    <name evidence="12" type="ORF">BABINDRAFT_14890</name>
</gene>
<keyword evidence="10" id="KW-0256">Endoplasmic reticulum</keyword>
<comment type="catalytic activity">
    <reaction evidence="10">
        <text>squalene + reduced [NADPH--hemoprotein reductase] + O2 = (S)-2,3-epoxysqualene + oxidized [NADPH--hemoprotein reductase] + H2O + H(+)</text>
        <dbReference type="Rhea" id="RHEA:25282"/>
        <dbReference type="Rhea" id="RHEA-COMP:11964"/>
        <dbReference type="Rhea" id="RHEA-COMP:11965"/>
        <dbReference type="ChEBI" id="CHEBI:15377"/>
        <dbReference type="ChEBI" id="CHEBI:15378"/>
        <dbReference type="ChEBI" id="CHEBI:15379"/>
        <dbReference type="ChEBI" id="CHEBI:15440"/>
        <dbReference type="ChEBI" id="CHEBI:15441"/>
        <dbReference type="ChEBI" id="CHEBI:57618"/>
        <dbReference type="ChEBI" id="CHEBI:58210"/>
        <dbReference type="EC" id="1.14.14.17"/>
    </reaction>
</comment>
<dbReference type="InterPro" id="IPR013177">
    <property type="entry name" value="Ribosomal_mS38_C"/>
</dbReference>
<dbReference type="GO" id="GO:0005789">
    <property type="term" value="C:endoplasmic reticulum membrane"/>
    <property type="evidence" value="ECO:0007669"/>
    <property type="project" value="UniProtKB-SubCell"/>
</dbReference>
<proteinExistence type="inferred from homology"/>
<dbReference type="GO" id="GO:0050660">
    <property type="term" value="F:flavin adenine dinucleotide binding"/>
    <property type="evidence" value="ECO:0007669"/>
    <property type="project" value="UniProtKB-UniRule"/>
</dbReference>
<name>A0A1E3QMS7_9ASCO</name>
<evidence type="ECO:0000256" key="8">
    <source>
        <dbReference type="ARBA" id="ARBA00023002"/>
    </source>
</evidence>
<evidence type="ECO:0000313" key="13">
    <source>
        <dbReference type="Proteomes" id="UP000094336"/>
    </source>
</evidence>
<dbReference type="PRINTS" id="PR00420">
    <property type="entry name" value="RNGMNOXGNASE"/>
</dbReference>
<dbReference type="InterPro" id="IPR036188">
    <property type="entry name" value="FAD/NAD-bd_sf"/>
</dbReference>
<evidence type="ECO:0000256" key="3">
    <source>
        <dbReference type="ARBA" id="ARBA00008802"/>
    </source>
</evidence>
<keyword evidence="6 10" id="KW-0274">FAD</keyword>
<keyword evidence="10" id="KW-1133">Transmembrane helix</keyword>
<evidence type="ECO:0000313" key="12">
    <source>
        <dbReference type="EMBL" id="ODQ78307.1"/>
    </source>
</evidence>
<dbReference type="SMART" id="SM01155">
    <property type="entry name" value="DUF1713"/>
    <property type="match status" value="1"/>
</dbReference>